<protein>
    <submittedName>
        <fullName evidence="1">Uncharacterized protein</fullName>
    </submittedName>
</protein>
<sequence length="157" mass="17530">MCFIKRGTVTTTSIAIPSAQRRRTSCDAFEHTSRVPTLANHTHSCTLSIQIPIQPSLGSIEFPICGNTLAPLTYRHGSCGTERRIAFESTKFLLFLEKLFQDPPPAGSLLSPLETRFSSEIRCPTLYTEDVYVFFLSSSLILVYEFPLECTVLHAEP</sequence>
<dbReference type="AlphaFoldDB" id="A0AAN9JYX4"/>
<dbReference type="EMBL" id="JAYMYQ010000011">
    <property type="protein sequence ID" value="KAK7306868.1"/>
    <property type="molecule type" value="Genomic_DNA"/>
</dbReference>
<organism evidence="1 2">
    <name type="scientific">Canavalia gladiata</name>
    <name type="common">Sword bean</name>
    <name type="synonym">Dolichos gladiatus</name>
    <dbReference type="NCBI Taxonomy" id="3824"/>
    <lineage>
        <taxon>Eukaryota</taxon>
        <taxon>Viridiplantae</taxon>
        <taxon>Streptophyta</taxon>
        <taxon>Embryophyta</taxon>
        <taxon>Tracheophyta</taxon>
        <taxon>Spermatophyta</taxon>
        <taxon>Magnoliopsida</taxon>
        <taxon>eudicotyledons</taxon>
        <taxon>Gunneridae</taxon>
        <taxon>Pentapetalae</taxon>
        <taxon>rosids</taxon>
        <taxon>fabids</taxon>
        <taxon>Fabales</taxon>
        <taxon>Fabaceae</taxon>
        <taxon>Papilionoideae</taxon>
        <taxon>50 kb inversion clade</taxon>
        <taxon>NPAAA clade</taxon>
        <taxon>indigoferoid/millettioid clade</taxon>
        <taxon>Phaseoleae</taxon>
        <taxon>Canavalia</taxon>
    </lineage>
</organism>
<evidence type="ECO:0000313" key="2">
    <source>
        <dbReference type="Proteomes" id="UP001367508"/>
    </source>
</evidence>
<proteinExistence type="predicted"/>
<reference evidence="1 2" key="1">
    <citation type="submission" date="2024-01" db="EMBL/GenBank/DDBJ databases">
        <title>The genomes of 5 underutilized Papilionoideae crops provide insights into root nodulation and disease resistanc.</title>
        <authorList>
            <person name="Jiang F."/>
        </authorList>
    </citation>
    <scope>NUCLEOTIDE SEQUENCE [LARGE SCALE GENOMIC DNA]</scope>
    <source>
        <strain evidence="1">LVBAO_FW01</strain>
        <tissue evidence="1">Leaves</tissue>
    </source>
</reference>
<gene>
    <name evidence="1" type="ORF">VNO77_44828</name>
</gene>
<keyword evidence="2" id="KW-1185">Reference proteome</keyword>
<accession>A0AAN9JYX4</accession>
<evidence type="ECO:0000313" key="1">
    <source>
        <dbReference type="EMBL" id="KAK7306868.1"/>
    </source>
</evidence>
<name>A0AAN9JYX4_CANGL</name>
<dbReference type="Proteomes" id="UP001367508">
    <property type="component" value="Unassembled WGS sequence"/>
</dbReference>
<comment type="caution">
    <text evidence="1">The sequence shown here is derived from an EMBL/GenBank/DDBJ whole genome shotgun (WGS) entry which is preliminary data.</text>
</comment>